<dbReference type="InterPro" id="IPR046270">
    <property type="entry name" value="DUF6303"/>
</dbReference>
<dbReference type="Pfam" id="PF19820">
    <property type="entry name" value="DUF6303"/>
    <property type="match status" value="1"/>
</dbReference>
<evidence type="ECO:0000313" key="1">
    <source>
        <dbReference type="EMBL" id="AWI28365.1"/>
    </source>
</evidence>
<dbReference type="EMBL" id="CP029188">
    <property type="protein sequence ID" value="AWI28365.1"/>
    <property type="molecule type" value="Genomic_DNA"/>
</dbReference>
<reference evidence="1 2" key="1">
    <citation type="submission" date="2018-05" db="EMBL/GenBank/DDBJ databases">
        <title>Complete genome sequence of sponge-derived Streptomyces sp. HNM0039.</title>
        <authorList>
            <person name="Huang X."/>
            <person name="Zhou S."/>
        </authorList>
    </citation>
    <scope>NUCLEOTIDE SEQUENCE [LARGE SCALE GENOMIC DNA]</scope>
    <source>
        <strain evidence="1 2">HNM0039</strain>
    </source>
</reference>
<proteinExistence type="predicted"/>
<keyword evidence="2" id="KW-1185">Reference proteome</keyword>
<name>A0A2S1SPP7_9ACTN</name>
<dbReference type="KEGG" id="stir:DDW44_05860"/>
<dbReference type="Proteomes" id="UP000244900">
    <property type="component" value="Chromosome"/>
</dbReference>
<dbReference type="AlphaFoldDB" id="A0A2S1SPP7"/>
<protein>
    <submittedName>
        <fullName evidence="1">Uncharacterized protein</fullName>
    </submittedName>
</protein>
<evidence type="ECO:0000313" key="2">
    <source>
        <dbReference type="Proteomes" id="UP000244900"/>
    </source>
</evidence>
<sequence length="92" mass="10128">MMPTAQMSSRGGPWRLYVALMGATEWPDFRWERPTPVPTITERRAALATLGFEQVPGSQWSWIEDTVTHGDDASPVLLIATVDVRELTGGAS</sequence>
<organism evidence="1 2">
    <name type="scientific">Streptomyces tirandamycinicus</name>
    <dbReference type="NCBI Taxonomy" id="2174846"/>
    <lineage>
        <taxon>Bacteria</taxon>
        <taxon>Bacillati</taxon>
        <taxon>Actinomycetota</taxon>
        <taxon>Actinomycetes</taxon>
        <taxon>Kitasatosporales</taxon>
        <taxon>Streptomycetaceae</taxon>
        <taxon>Streptomyces</taxon>
    </lineage>
</organism>
<dbReference type="OrthoDB" id="4247158at2"/>
<gene>
    <name evidence="1" type="ORF">DDW44_05860</name>
</gene>
<accession>A0A2S1SPP7</accession>